<dbReference type="RefSeq" id="WP_008274025.1">
    <property type="nucleotide sequence ID" value="NZ_AAXW01000004.1"/>
</dbReference>
<name>A3IL12_9CHRO</name>
<dbReference type="Pfam" id="PF03364">
    <property type="entry name" value="Polyketide_cyc"/>
    <property type="match status" value="1"/>
</dbReference>
<dbReference type="eggNOG" id="COG4276">
    <property type="taxonomic scope" value="Bacteria"/>
</dbReference>
<accession>A3IL12</accession>
<dbReference type="EMBL" id="AAXW01000004">
    <property type="protein sequence ID" value="EAZ92881.1"/>
    <property type="molecule type" value="Genomic_DNA"/>
</dbReference>
<evidence type="ECO:0000313" key="2">
    <source>
        <dbReference type="EMBL" id="EAZ92881.1"/>
    </source>
</evidence>
<dbReference type="OrthoDB" id="9801773at2"/>
<sequence length="157" mass="18540">MLTFKKTSLIDAPIEKVWEFHERPDILDKLTPPWQPVKVIKREGGLDIGAITEFQLMLGFIPIRWLARHTECNQPYLFVDIQEIGPLKSWEHRHQFTPKNGKTELTDEIKYEIPGGRIVEILIGWWVDFRLQDMFTYRHEITTKIVESEPQEVNGEQ</sequence>
<reference evidence="2 3" key="1">
    <citation type="submission" date="2007-03" db="EMBL/GenBank/DDBJ databases">
        <authorList>
            <person name="Stal L."/>
            <person name="Ferriera S."/>
            <person name="Johnson J."/>
            <person name="Kravitz S."/>
            <person name="Beeson K."/>
            <person name="Sutton G."/>
            <person name="Rogers Y.-H."/>
            <person name="Friedman R."/>
            <person name="Frazier M."/>
            <person name="Venter J.C."/>
        </authorList>
    </citation>
    <scope>NUCLEOTIDE SEQUENCE [LARGE SCALE GENOMIC DNA]</scope>
    <source>
        <strain evidence="2 3">CCY0110</strain>
    </source>
</reference>
<dbReference type="Gene3D" id="3.30.530.20">
    <property type="match status" value="1"/>
</dbReference>
<dbReference type="InterPro" id="IPR023393">
    <property type="entry name" value="START-like_dom_sf"/>
</dbReference>
<dbReference type="SUPFAM" id="SSF55961">
    <property type="entry name" value="Bet v1-like"/>
    <property type="match status" value="1"/>
</dbReference>
<evidence type="ECO:0000259" key="1">
    <source>
        <dbReference type="Pfam" id="PF03364"/>
    </source>
</evidence>
<dbReference type="CDD" id="cd07820">
    <property type="entry name" value="SRPBCC_3"/>
    <property type="match status" value="1"/>
</dbReference>
<dbReference type="Proteomes" id="UP000003781">
    <property type="component" value="Unassembled WGS sequence"/>
</dbReference>
<gene>
    <name evidence="2" type="ORF">CY0110_22332</name>
</gene>
<organism evidence="2 3">
    <name type="scientific">Crocosphaera chwakensis CCY0110</name>
    <dbReference type="NCBI Taxonomy" id="391612"/>
    <lineage>
        <taxon>Bacteria</taxon>
        <taxon>Bacillati</taxon>
        <taxon>Cyanobacteriota</taxon>
        <taxon>Cyanophyceae</taxon>
        <taxon>Oscillatoriophycideae</taxon>
        <taxon>Chroococcales</taxon>
        <taxon>Aphanothecaceae</taxon>
        <taxon>Crocosphaera</taxon>
        <taxon>Crocosphaera chwakensis</taxon>
    </lineage>
</organism>
<evidence type="ECO:0000313" key="3">
    <source>
        <dbReference type="Proteomes" id="UP000003781"/>
    </source>
</evidence>
<feature type="domain" description="Coenzyme Q-binding protein COQ10 START" evidence="1">
    <location>
        <begin position="10"/>
        <end position="124"/>
    </location>
</feature>
<keyword evidence="3" id="KW-1185">Reference proteome</keyword>
<comment type="caution">
    <text evidence="2">The sequence shown here is derived from an EMBL/GenBank/DDBJ whole genome shotgun (WGS) entry which is preliminary data.</text>
</comment>
<proteinExistence type="predicted"/>
<dbReference type="InterPro" id="IPR005031">
    <property type="entry name" value="COQ10_START"/>
</dbReference>
<protein>
    <recommendedName>
        <fullName evidence="1">Coenzyme Q-binding protein COQ10 START domain-containing protein</fullName>
    </recommendedName>
</protein>
<dbReference type="AlphaFoldDB" id="A3IL12"/>